<proteinExistence type="predicted"/>
<organism evidence="1 2">
    <name type="scientific">Ferroacidibacillus organovorans</name>
    <dbReference type="NCBI Taxonomy" id="1765683"/>
    <lineage>
        <taxon>Bacteria</taxon>
        <taxon>Bacillati</taxon>
        <taxon>Bacillota</taxon>
        <taxon>Bacilli</taxon>
        <taxon>Bacillales</taxon>
        <taxon>Alicyclobacillaceae</taxon>
        <taxon>Ferroacidibacillus</taxon>
    </lineage>
</organism>
<dbReference type="OrthoDB" id="9875613at2"/>
<evidence type="ECO:0000313" key="1">
    <source>
        <dbReference type="EMBL" id="OAG94232.1"/>
    </source>
</evidence>
<dbReference type="Proteomes" id="UP000077421">
    <property type="component" value="Unassembled WGS sequence"/>
</dbReference>
<comment type="caution">
    <text evidence="1">The sequence shown here is derived from an EMBL/GenBank/DDBJ whole genome shotgun (WGS) entry which is preliminary data.</text>
</comment>
<accession>A0A853KB01</accession>
<sequence>MSATVNRLVEEFKRLSDEEKREMIEKLEAEEFYRQVLQYSLRDWDYAKDDAYNDLFKPLG</sequence>
<dbReference type="RefSeq" id="WP_067563359.1">
    <property type="nucleotide sequence ID" value="NZ_LSUQ01000013.1"/>
</dbReference>
<evidence type="ECO:0000313" key="2">
    <source>
        <dbReference type="Proteomes" id="UP000077421"/>
    </source>
</evidence>
<dbReference type="AlphaFoldDB" id="A0A853KB01"/>
<name>A0A853KB01_9BACL</name>
<protein>
    <submittedName>
        <fullName evidence="1">Uncharacterized protein</fullName>
    </submittedName>
</protein>
<reference evidence="1 2" key="1">
    <citation type="submission" date="2016-02" db="EMBL/GenBank/DDBJ databases">
        <title>Draft genome sequence of Acidibacillus ferrooxidans SLC66.</title>
        <authorList>
            <person name="Oliveira G."/>
            <person name="Nancucheo I."/>
            <person name="Dall'Agnol H."/>
            <person name="Johnson B."/>
            <person name="Oliveira R."/>
            <person name="Nunes G.L."/>
            <person name="Tzotzos G."/>
            <person name="Orellana S.C."/>
            <person name="Salim A.C."/>
            <person name="Araujo F.M."/>
        </authorList>
    </citation>
    <scope>NUCLEOTIDE SEQUENCE [LARGE SCALE GENOMIC DNA]</scope>
    <source>
        <strain evidence="1 2">SLC66</strain>
    </source>
</reference>
<gene>
    <name evidence="1" type="ORF">AYW79_06345</name>
</gene>
<dbReference type="EMBL" id="LSUQ01000013">
    <property type="protein sequence ID" value="OAG94232.1"/>
    <property type="molecule type" value="Genomic_DNA"/>
</dbReference>